<keyword evidence="1" id="KW-0378">Hydrolase</keyword>
<comment type="caution">
    <text evidence="2">The sequence shown here is derived from an EMBL/GenBank/DDBJ whole genome shotgun (WGS) entry which is preliminary data.</text>
</comment>
<keyword evidence="3" id="KW-1185">Reference proteome</keyword>
<dbReference type="EMBL" id="JAVAMP010000002">
    <property type="protein sequence ID" value="MDP5274208.1"/>
    <property type="molecule type" value="Genomic_DNA"/>
</dbReference>
<name>A0ABT9IXW5_9BACL</name>
<protein>
    <submittedName>
        <fullName evidence="2">Uncharacterized protein</fullName>
    </submittedName>
</protein>
<dbReference type="RefSeq" id="WP_305991494.1">
    <property type="nucleotide sequence ID" value="NZ_JAVAMP010000002.1"/>
</dbReference>
<dbReference type="InterPro" id="IPR029001">
    <property type="entry name" value="ITPase-like_fam"/>
</dbReference>
<proteinExistence type="predicted"/>
<evidence type="ECO:0000313" key="2">
    <source>
        <dbReference type="EMBL" id="MDP5274208.1"/>
    </source>
</evidence>
<sequence>MRKNLSLFYKDMIYLPITYYLYSILAYYDGERMEYFESESPGYIAESIQGQDNKEKWSDLWYIFIPKQFNKTLAQFNEMDFEKYANLKKDSSLDKFGQWYLTNITPI</sequence>
<gene>
    <name evidence="2" type="ORF">Q5Y73_08820</name>
</gene>
<accession>A0ABT9IXW5</accession>
<dbReference type="Gene3D" id="3.90.950.10">
    <property type="match status" value="1"/>
</dbReference>
<dbReference type="Proteomes" id="UP001231941">
    <property type="component" value="Unassembled WGS sequence"/>
</dbReference>
<evidence type="ECO:0000313" key="3">
    <source>
        <dbReference type="Proteomes" id="UP001231941"/>
    </source>
</evidence>
<reference evidence="2 3" key="1">
    <citation type="submission" date="2023-08" db="EMBL/GenBank/DDBJ databases">
        <authorList>
            <person name="Park J.-S."/>
        </authorList>
    </citation>
    <scope>NUCLEOTIDE SEQUENCE [LARGE SCALE GENOMIC DNA]</scope>
    <source>
        <strain evidence="2 3">2205SS18-9</strain>
    </source>
</reference>
<organism evidence="2 3">
    <name type="scientific">Chengkuizengella axinellae</name>
    <dbReference type="NCBI Taxonomy" id="3064388"/>
    <lineage>
        <taxon>Bacteria</taxon>
        <taxon>Bacillati</taxon>
        <taxon>Bacillota</taxon>
        <taxon>Bacilli</taxon>
        <taxon>Bacillales</taxon>
        <taxon>Paenibacillaceae</taxon>
        <taxon>Chengkuizengella</taxon>
    </lineage>
</organism>
<evidence type="ECO:0000256" key="1">
    <source>
        <dbReference type="ARBA" id="ARBA00022801"/>
    </source>
</evidence>